<feature type="transmembrane region" description="Helical" evidence="6">
    <location>
        <begin position="639"/>
        <end position="660"/>
    </location>
</feature>
<feature type="transmembrane region" description="Helical" evidence="6">
    <location>
        <begin position="582"/>
        <end position="604"/>
    </location>
</feature>
<reference evidence="8 9" key="1">
    <citation type="submission" date="2020-09" db="EMBL/GenBank/DDBJ databases">
        <title>Paenibacillus sp. strain PR3 16S rRNA gene Genome sequencing and assembly.</title>
        <authorList>
            <person name="Kim J."/>
        </authorList>
    </citation>
    <scope>NUCLEOTIDE SEQUENCE [LARGE SCALE GENOMIC DNA]</scope>
    <source>
        <strain evidence="8 9">PR3</strain>
    </source>
</reference>
<gene>
    <name evidence="8" type="ORF">H8B09_15530</name>
</gene>
<feature type="domain" description="ABC-2 type transporter transmembrane" evidence="7">
    <location>
        <begin position="478"/>
        <end position="659"/>
    </location>
</feature>
<feature type="domain" description="ABC-2 type transporter transmembrane" evidence="7">
    <location>
        <begin position="31"/>
        <end position="165"/>
    </location>
</feature>
<dbReference type="PANTHER" id="PTHR43077:SF10">
    <property type="entry name" value="TRANSPORT PERMEASE PROTEIN"/>
    <property type="match status" value="1"/>
</dbReference>
<keyword evidence="4 6" id="KW-0472">Membrane</keyword>
<evidence type="ECO:0000256" key="1">
    <source>
        <dbReference type="ARBA" id="ARBA00004141"/>
    </source>
</evidence>
<proteinExistence type="predicted"/>
<evidence type="ECO:0000259" key="7">
    <source>
        <dbReference type="Pfam" id="PF12698"/>
    </source>
</evidence>
<protein>
    <submittedName>
        <fullName evidence="8">YhgE/Pip domain-containing protein</fullName>
    </submittedName>
</protein>
<feature type="transmembrane region" description="Helical" evidence="6">
    <location>
        <begin position="555"/>
        <end position="575"/>
    </location>
</feature>
<feature type="transmembrane region" description="Helical" evidence="6">
    <location>
        <begin position="525"/>
        <end position="549"/>
    </location>
</feature>
<dbReference type="NCBIfam" id="TIGR03061">
    <property type="entry name" value="pip_yhgE_Nterm"/>
    <property type="match status" value="1"/>
</dbReference>
<dbReference type="InterPro" id="IPR017501">
    <property type="entry name" value="Phage_infect_YhgE_C"/>
</dbReference>
<dbReference type="InterPro" id="IPR017500">
    <property type="entry name" value="Phage_infect_YhgE_N"/>
</dbReference>
<dbReference type="RefSeq" id="WP_191204415.1">
    <property type="nucleotide sequence ID" value="NZ_JACXZA010000003.1"/>
</dbReference>
<evidence type="ECO:0000313" key="8">
    <source>
        <dbReference type="EMBL" id="MBD3920176.1"/>
    </source>
</evidence>
<comment type="caution">
    <text evidence="8">The sequence shown here is derived from an EMBL/GenBank/DDBJ whole genome shotgun (WGS) entry which is preliminary data.</text>
</comment>
<dbReference type="Gene3D" id="3.40.1710.10">
    <property type="entry name" value="abc type-2 transporter like domain"/>
    <property type="match status" value="1"/>
</dbReference>
<keyword evidence="2 6" id="KW-0812">Transmembrane</keyword>
<feature type="transmembrane region" description="Helical" evidence="6">
    <location>
        <begin position="487"/>
        <end position="504"/>
    </location>
</feature>
<organism evidence="8 9">
    <name type="scientific">Paenibacillus terricola</name>
    <dbReference type="NCBI Taxonomy" id="2763503"/>
    <lineage>
        <taxon>Bacteria</taxon>
        <taxon>Bacillati</taxon>
        <taxon>Bacillota</taxon>
        <taxon>Bacilli</taxon>
        <taxon>Bacillales</taxon>
        <taxon>Paenibacillaceae</taxon>
        <taxon>Paenibacillus</taxon>
    </lineage>
</organism>
<evidence type="ECO:0000256" key="2">
    <source>
        <dbReference type="ARBA" id="ARBA00022692"/>
    </source>
</evidence>
<name>A0ABR8MXX3_9BACL</name>
<dbReference type="NCBIfam" id="TIGR03062">
    <property type="entry name" value="pip_yhgE_Cterm"/>
    <property type="match status" value="1"/>
</dbReference>
<keyword evidence="5" id="KW-0175">Coiled coil</keyword>
<keyword evidence="9" id="KW-1185">Reference proteome</keyword>
<accession>A0ABR8MXX3</accession>
<sequence length="676" mass="74199">MRTILSIYITDVKSMLKSRRLTMLVIALMLLPSAYAWINIKAVWDPYSNTTGIPVAIVNEDTGAQVEGKTINVGEETVNGLKANPKLGWVFVDRAEAERGVHYGDYYAYLIIPSDFSSKLTSILEAEPQQPTITYAINEKVNALAPKITGSGAAGVTDQISKSFTQTVGDAVLTAFHTAGIELKKELPTIHKVENGILELEKALPQIEAIGQGAIALEAKLPAIKQKVNKVIALQQHIPDLNKAGDAIVKLESELPKIKTAMDNITALRDKVNSLQGIPTAISDMENRLTIIDANLRKALEEAEKTVAEANTEGTVVGNPAIAGELQRLTQLLDELATLRTILKETRTGLKLKLDEALTVMDKLNTDWPSIEQRVHKAANFVRNDLPGVEADIKTATTLLQEKMPAMEEAIHKAADLARNDLPGFEQKVREAANKIRTLQGSADLNELISYLMHDPSKGSRFLADPVHLETVRIFPIENYGTAMTPLYTMLALWVGGTILITALPVNVRNPDHKFKSYQVYFGRLLTFLSVGLGQAIIATLGVLFLLHVHAANKLWFVLTGLFVGIVFVVITYTLRSIFGNVGSGLAMLFLVLQMSSSGVTFPVSMTSRFFQIVSPFMPFTHAIIMLRETIGGMITSIMWKEATVLLSFIVLFFGLAILLKQSLSKDIELNSEEEL</sequence>
<evidence type="ECO:0000256" key="3">
    <source>
        <dbReference type="ARBA" id="ARBA00022989"/>
    </source>
</evidence>
<evidence type="ECO:0000313" key="9">
    <source>
        <dbReference type="Proteomes" id="UP000609346"/>
    </source>
</evidence>
<dbReference type="InterPro" id="IPR013525">
    <property type="entry name" value="ABC2_TM"/>
</dbReference>
<evidence type="ECO:0000256" key="4">
    <source>
        <dbReference type="ARBA" id="ARBA00023136"/>
    </source>
</evidence>
<evidence type="ECO:0000256" key="5">
    <source>
        <dbReference type="SAM" id="Coils"/>
    </source>
</evidence>
<dbReference type="Proteomes" id="UP000609346">
    <property type="component" value="Unassembled WGS sequence"/>
</dbReference>
<dbReference type="PANTHER" id="PTHR43077">
    <property type="entry name" value="TRANSPORT PERMEASE YVFS-RELATED"/>
    <property type="match status" value="1"/>
</dbReference>
<keyword evidence="3 6" id="KW-1133">Transmembrane helix</keyword>
<dbReference type="InterPro" id="IPR051328">
    <property type="entry name" value="T7SS_ABC-Transporter"/>
</dbReference>
<dbReference type="EMBL" id="JACXZA010000003">
    <property type="protein sequence ID" value="MBD3920176.1"/>
    <property type="molecule type" value="Genomic_DNA"/>
</dbReference>
<comment type="subcellular location">
    <subcellularLocation>
        <location evidence="1">Membrane</location>
        <topology evidence="1">Multi-pass membrane protein</topology>
    </subcellularLocation>
</comment>
<feature type="coiled-coil region" evidence="5">
    <location>
        <begin position="282"/>
        <end position="313"/>
    </location>
</feature>
<evidence type="ECO:0000256" key="6">
    <source>
        <dbReference type="SAM" id="Phobius"/>
    </source>
</evidence>
<dbReference type="Pfam" id="PF12698">
    <property type="entry name" value="ABC2_membrane_3"/>
    <property type="match status" value="2"/>
</dbReference>